<dbReference type="GO" id="GO:0005730">
    <property type="term" value="C:nucleolus"/>
    <property type="evidence" value="ECO:0007669"/>
    <property type="project" value="TreeGrafter"/>
</dbReference>
<dbReference type="GO" id="GO:0005737">
    <property type="term" value="C:cytoplasm"/>
    <property type="evidence" value="ECO:0007669"/>
    <property type="project" value="TreeGrafter"/>
</dbReference>
<dbReference type="PANTHER" id="PTHR10910">
    <property type="entry name" value="EUKARYOTE SPECIFIC DSRNA BINDING PROTEIN"/>
    <property type="match status" value="1"/>
</dbReference>
<dbReference type="AlphaFoldDB" id="A0A8J5LIN2"/>
<dbReference type="SMART" id="SM00552">
    <property type="entry name" value="ADEAMc"/>
    <property type="match status" value="1"/>
</dbReference>
<proteinExistence type="predicted"/>
<organism evidence="2 3">
    <name type="scientific">Zingiber officinale</name>
    <name type="common">Ginger</name>
    <name type="synonym">Amomum zingiber</name>
    <dbReference type="NCBI Taxonomy" id="94328"/>
    <lineage>
        <taxon>Eukaryota</taxon>
        <taxon>Viridiplantae</taxon>
        <taxon>Streptophyta</taxon>
        <taxon>Embryophyta</taxon>
        <taxon>Tracheophyta</taxon>
        <taxon>Spermatophyta</taxon>
        <taxon>Magnoliopsida</taxon>
        <taxon>Liliopsida</taxon>
        <taxon>Zingiberales</taxon>
        <taxon>Zingiberaceae</taxon>
        <taxon>Zingiber</taxon>
    </lineage>
</organism>
<dbReference type="PANTHER" id="PTHR10910:SF62">
    <property type="entry name" value="AT07585P-RELATED"/>
    <property type="match status" value="1"/>
</dbReference>
<dbReference type="GO" id="GO:0006396">
    <property type="term" value="P:RNA processing"/>
    <property type="evidence" value="ECO:0007669"/>
    <property type="project" value="InterPro"/>
</dbReference>
<accession>A0A8J5LIN2</accession>
<dbReference type="EMBL" id="JACMSC010000007">
    <property type="protein sequence ID" value="KAG6513348.1"/>
    <property type="molecule type" value="Genomic_DNA"/>
</dbReference>
<dbReference type="InterPro" id="IPR002466">
    <property type="entry name" value="A_deamin"/>
</dbReference>
<dbReference type="GO" id="GO:0008251">
    <property type="term" value="F:tRNA-specific adenosine deaminase activity"/>
    <property type="evidence" value="ECO:0007669"/>
    <property type="project" value="TreeGrafter"/>
</dbReference>
<keyword evidence="3" id="KW-1185">Reference proteome</keyword>
<dbReference type="GO" id="GO:0006382">
    <property type="term" value="P:adenosine to inosine editing"/>
    <property type="evidence" value="ECO:0007669"/>
    <property type="project" value="TreeGrafter"/>
</dbReference>
<dbReference type="Proteomes" id="UP000734854">
    <property type="component" value="Unassembled WGS sequence"/>
</dbReference>
<gene>
    <name evidence="2" type="ORF">ZIOFF_023672</name>
</gene>
<dbReference type="GO" id="GO:0003725">
    <property type="term" value="F:double-stranded RNA binding"/>
    <property type="evidence" value="ECO:0007669"/>
    <property type="project" value="TreeGrafter"/>
</dbReference>
<feature type="domain" description="A to I editase" evidence="1">
    <location>
        <begin position="117"/>
        <end position="439"/>
    </location>
</feature>
<dbReference type="GO" id="GO:0003726">
    <property type="term" value="F:double-stranded RNA adenosine deaminase activity"/>
    <property type="evidence" value="ECO:0007669"/>
    <property type="project" value="TreeGrafter"/>
</dbReference>
<evidence type="ECO:0000259" key="1">
    <source>
        <dbReference type="PROSITE" id="PS50141"/>
    </source>
</evidence>
<evidence type="ECO:0000313" key="2">
    <source>
        <dbReference type="EMBL" id="KAG6513348.1"/>
    </source>
</evidence>
<name>A0A8J5LIN2_ZINOF</name>
<reference evidence="2 3" key="1">
    <citation type="submission" date="2020-08" db="EMBL/GenBank/DDBJ databases">
        <title>Plant Genome Project.</title>
        <authorList>
            <person name="Zhang R.-G."/>
        </authorList>
    </citation>
    <scope>NUCLEOTIDE SEQUENCE [LARGE SCALE GENOMIC DNA]</scope>
    <source>
        <tissue evidence="2">Rhizome</tissue>
    </source>
</reference>
<sequence length="443" mass="49412">MYSSPLPSRPRWEEAEKSRWGESVSEVVLGLYRSLPKKGKPQGKETTVLAAFLLSSPSDGTMVLLPQRFSSPRSLNHRRPFLFQFSRSWLWALAPNALGAPSCALEEMSSMTPTLRSSRAGPWYFYAEIERLDRIQKDGRVRLGLDDASSSCFDLDDSCLGQTKYKMKPGWGLHMYITQFPCGVFSYPSIQADIPTKTRGGELSIGCPNGNDQTNGINHFSGEHPQMSTIVQKKPGRGDATLSMSCFDKITRWSVVGVQGALLSHILRPVYLSTITAGMFPFDPMQANSLESAIFNRTAHMHSNLSASFHVNRPIVFEVPSAMKFLEFHTFDANLTCGYSICWNKSGLHEVVLGTTGRKQGTSSKGALSRSTESSLCKRRLLEVFVSLRCSSSLLLQSAEISYSELKAMAHEYQSCLRMLRESPAFNSWHRKPADLEMFSITQ</sequence>
<comment type="caution">
    <text evidence="2">The sequence shown here is derived from an EMBL/GenBank/DDBJ whole genome shotgun (WGS) entry which is preliminary data.</text>
</comment>
<dbReference type="Pfam" id="PF02137">
    <property type="entry name" value="A_deamin"/>
    <property type="match status" value="1"/>
</dbReference>
<protein>
    <recommendedName>
        <fullName evidence="1">A to I editase domain-containing protein</fullName>
    </recommendedName>
</protein>
<dbReference type="PROSITE" id="PS50141">
    <property type="entry name" value="A_DEAMIN_EDITASE"/>
    <property type="match status" value="1"/>
</dbReference>
<evidence type="ECO:0000313" key="3">
    <source>
        <dbReference type="Proteomes" id="UP000734854"/>
    </source>
</evidence>